<dbReference type="InterPro" id="IPR045941">
    <property type="entry name" value="DUF6361"/>
</dbReference>
<protein>
    <submittedName>
        <fullName evidence="1">Uncharacterized protein</fullName>
    </submittedName>
</protein>
<gene>
    <name evidence="1" type="ordered locus">COCOR_04714</name>
</gene>
<dbReference type="eggNOG" id="ENOG502ZB6I">
    <property type="taxonomic scope" value="Bacteria"/>
</dbReference>
<dbReference type="HOGENOM" id="CLU_703606_0_0_7"/>
<dbReference type="OrthoDB" id="1825624at2"/>
<reference evidence="1 2" key="1">
    <citation type="journal article" date="2012" name="J. Bacteriol.">
        <title>Complete Genome Sequence of the Fruiting Myxobacterium Corallococcus coralloides DSM 2259.</title>
        <authorList>
            <person name="Huntley S."/>
            <person name="Zhang Y."/>
            <person name="Treuner-Lange A."/>
            <person name="Kneip S."/>
            <person name="Sensen C.W."/>
            <person name="Sogaard-Andersen L."/>
        </authorList>
    </citation>
    <scope>NUCLEOTIDE SEQUENCE [LARGE SCALE GENOMIC DNA]</scope>
    <source>
        <strain evidence="2">ATCC 25202 / DSM 2259 / NBRC 100086 / M2</strain>
    </source>
</reference>
<dbReference type="Pfam" id="PF19888">
    <property type="entry name" value="DUF6361"/>
    <property type="match status" value="1"/>
</dbReference>
<evidence type="ECO:0000313" key="2">
    <source>
        <dbReference type="Proteomes" id="UP000007587"/>
    </source>
</evidence>
<accession>H8MJI4</accession>
<dbReference type="STRING" id="1144275.COCOR_04714"/>
<dbReference type="InParanoid" id="H8MJI4"/>
<dbReference type="Proteomes" id="UP000007587">
    <property type="component" value="Chromosome"/>
</dbReference>
<dbReference type="RefSeq" id="WP_014397517.1">
    <property type="nucleotide sequence ID" value="NC_017030.1"/>
</dbReference>
<evidence type="ECO:0000313" key="1">
    <source>
        <dbReference type="EMBL" id="AFE05981.1"/>
    </source>
</evidence>
<organism evidence="1 2">
    <name type="scientific">Corallococcus coralloides (strain ATCC 25202 / DSM 2259 / NBRC 100086 / M2)</name>
    <name type="common">Myxococcus coralloides</name>
    <dbReference type="NCBI Taxonomy" id="1144275"/>
    <lineage>
        <taxon>Bacteria</taxon>
        <taxon>Pseudomonadati</taxon>
        <taxon>Myxococcota</taxon>
        <taxon>Myxococcia</taxon>
        <taxon>Myxococcales</taxon>
        <taxon>Cystobacterineae</taxon>
        <taxon>Myxococcaceae</taxon>
        <taxon>Corallococcus</taxon>
    </lineage>
</organism>
<dbReference type="AlphaFoldDB" id="H8MJI4"/>
<name>H8MJI4_CORCM</name>
<keyword evidence="2" id="KW-1185">Reference proteome</keyword>
<dbReference type="KEGG" id="ccx:COCOR_04714"/>
<dbReference type="EMBL" id="CP003389">
    <property type="protein sequence ID" value="AFE05981.1"/>
    <property type="molecule type" value="Genomic_DNA"/>
</dbReference>
<reference evidence="2" key="2">
    <citation type="submission" date="2012-03" db="EMBL/GenBank/DDBJ databases">
        <title>Genome sequence of the fruiting myxobacterium Corallococcus coralloides DSM 2259.</title>
        <authorList>
            <person name="Huntley S."/>
            <person name="Zhang Y."/>
            <person name="Treuner-Lange A."/>
            <person name="Sensen C.W."/>
            <person name="Sogaard-Andersen L."/>
        </authorList>
    </citation>
    <scope>NUCLEOTIDE SEQUENCE [LARGE SCALE GENOMIC DNA]</scope>
    <source>
        <strain evidence="2">ATCC 25202 / DSM 2259 / NBRC 100086 / M2</strain>
    </source>
</reference>
<sequence>MPSTFTWLDHSEHDRRRVLEAVDRFKETDTRDELGLGAIRDTFADLLFPGTSTIQTRARYFLFVPWMYRQLHEKRVTADKVMARARKEEILLRDALLQSEDTVGVLGKVAGAALKRLPSNVYWQGLGAWKIRLYPSSQQEYHRYFERLHSADEGGRDDDGESLDGGRMAPWHLHLPPAPDTFPEGADFELRPDEARYIAERICFSAPRSLLAFLVLRGKTVDADHPWAHPQLAEFPAHIQELLHHGQLLAESLHGAALLYNLMLAEELPPGPHKDERTETFRQELEAWVTELQPRGDALSRWKRADFWSLVQQHTRVSGATHRFVEQWQEHAPWQSLQRAADDAAVRRLVRDRERQLKGARARLGNPRALELWNGASGVGRLDYRWRSAARILMDIHAGLGGRHARA</sequence>
<proteinExistence type="predicted"/>